<sequence>MATKVQLAWKTLHGRTILSGNDYYTQIYRRKPLQTEINNTILWRHIPVNHVLLHLVVLEYLYSGILLYRVLKLIKSIFVYSEIDAISIIQF</sequence>
<evidence type="ECO:0000313" key="1">
    <source>
        <dbReference type="EMBL" id="RGT31390.1"/>
    </source>
</evidence>
<dbReference type="AlphaFoldDB" id="A0A412N0Z8"/>
<evidence type="ECO:0000313" key="2">
    <source>
        <dbReference type="Proteomes" id="UP000285159"/>
    </source>
</evidence>
<protein>
    <submittedName>
        <fullName evidence="1">Uncharacterized protein</fullName>
    </submittedName>
</protein>
<accession>A0A412N0Z8</accession>
<organism evidence="1 2">
    <name type="scientific">Bacteroides clarus</name>
    <dbReference type="NCBI Taxonomy" id="626929"/>
    <lineage>
        <taxon>Bacteria</taxon>
        <taxon>Pseudomonadati</taxon>
        <taxon>Bacteroidota</taxon>
        <taxon>Bacteroidia</taxon>
        <taxon>Bacteroidales</taxon>
        <taxon>Bacteroidaceae</taxon>
        <taxon>Bacteroides</taxon>
    </lineage>
</organism>
<gene>
    <name evidence="1" type="ORF">DWX38_11830</name>
</gene>
<name>A0A412N0Z8_9BACE</name>
<reference evidence="1 2" key="1">
    <citation type="submission" date="2018-08" db="EMBL/GenBank/DDBJ databases">
        <title>A genome reference for cultivated species of the human gut microbiota.</title>
        <authorList>
            <person name="Zou Y."/>
            <person name="Xue W."/>
            <person name="Luo G."/>
        </authorList>
    </citation>
    <scope>NUCLEOTIDE SEQUENCE [LARGE SCALE GENOMIC DNA]</scope>
    <source>
        <strain evidence="1 2">AF19-1AC</strain>
    </source>
</reference>
<dbReference type="Proteomes" id="UP000285159">
    <property type="component" value="Unassembled WGS sequence"/>
</dbReference>
<comment type="caution">
    <text evidence="1">The sequence shown here is derived from an EMBL/GenBank/DDBJ whole genome shotgun (WGS) entry which is preliminary data.</text>
</comment>
<proteinExistence type="predicted"/>
<dbReference type="EMBL" id="QRWP01000010">
    <property type="protein sequence ID" value="RGT31390.1"/>
    <property type="molecule type" value="Genomic_DNA"/>
</dbReference>